<dbReference type="Proteomes" id="UP000662857">
    <property type="component" value="Chromosome"/>
</dbReference>
<proteinExistence type="predicted"/>
<accession>A0A895YGQ4</accession>
<dbReference type="RefSeq" id="WP_239677428.1">
    <property type="nucleotide sequence ID" value="NZ_CP070499.1"/>
</dbReference>
<sequence>MPLPPIEPHDWYHFDYMRGLEARQRSAPSQENEWDAFGRTALLRDDDFDLLRTDPDWLPEELR</sequence>
<evidence type="ECO:0000313" key="1">
    <source>
        <dbReference type="EMBL" id="QSB15245.1"/>
    </source>
</evidence>
<dbReference type="EMBL" id="CP070499">
    <property type="protein sequence ID" value="QSB15245.1"/>
    <property type="molecule type" value="Genomic_DNA"/>
</dbReference>
<organism evidence="1 2">
    <name type="scientific">Natronosporangium hydrolyticum</name>
    <dbReference type="NCBI Taxonomy" id="2811111"/>
    <lineage>
        <taxon>Bacteria</taxon>
        <taxon>Bacillati</taxon>
        <taxon>Actinomycetota</taxon>
        <taxon>Actinomycetes</taxon>
        <taxon>Micromonosporales</taxon>
        <taxon>Micromonosporaceae</taxon>
        <taxon>Natronosporangium</taxon>
    </lineage>
</organism>
<reference evidence="1" key="1">
    <citation type="submission" date="2021-02" db="EMBL/GenBank/DDBJ databases">
        <title>Natrosporangium hydrolyticum gen. nov., sp. nov, a haloalkaliphilic actinobacterium from a soda solonchak soil.</title>
        <authorList>
            <person name="Sorokin D.Y."/>
            <person name="Khijniak T.V."/>
            <person name="Zakharycheva A.P."/>
            <person name="Boueva O.V."/>
            <person name="Ariskina E.V."/>
            <person name="Hahnke R.L."/>
            <person name="Bunk B."/>
            <person name="Sproer C."/>
            <person name="Schumann P."/>
            <person name="Evtushenko L.I."/>
            <person name="Kublanov I.V."/>
        </authorList>
    </citation>
    <scope>NUCLEOTIDE SEQUENCE</scope>
    <source>
        <strain evidence="1">DSM 106523</strain>
    </source>
</reference>
<evidence type="ECO:0000313" key="2">
    <source>
        <dbReference type="Proteomes" id="UP000662857"/>
    </source>
</evidence>
<name>A0A895YGQ4_9ACTN</name>
<keyword evidence="2" id="KW-1185">Reference proteome</keyword>
<protein>
    <submittedName>
        <fullName evidence="1">Uncharacterized protein</fullName>
    </submittedName>
</protein>
<dbReference type="KEGG" id="nhy:JQS43_02450"/>
<dbReference type="AlphaFoldDB" id="A0A895YGQ4"/>
<gene>
    <name evidence="1" type="ORF">JQS43_02450</name>
</gene>